<dbReference type="OrthoDB" id="2991218at2"/>
<dbReference type="EMBL" id="PNJG02000002">
    <property type="protein sequence ID" value="RKQ35437.1"/>
    <property type="molecule type" value="Genomic_DNA"/>
</dbReference>
<keyword evidence="3" id="KW-1185">Reference proteome</keyword>
<proteinExistence type="predicted"/>
<keyword evidence="1" id="KW-0812">Transmembrane</keyword>
<feature type="transmembrane region" description="Helical" evidence="1">
    <location>
        <begin position="193"/>
        <end position="211"/>
    </location>
</feature>
<evidence type="ECO:0008006" key="4">
    <source>
        <dbReference type="Google" id="ProtNLM"/>
    </source>
</evidence>
<sequence length="217" mass="21682">MNNSGTTGTASVNVHGNQATVDVKVDGAAETFKDGPFPHAQHIHIAAQGVCPPPSADADGDGIMSTTEGHPYYGMIGTSLTTKGDTSADSALAVDRFPGGSSYTYERTLQLTPETAQSLKNGTAVVVVHGVDPTKLPAASAMKPSDLDPKLPQAATAPAACGTLGASQMAAMPKGGADTGAPVSSHSDVAAEIGVAGAAAAVLVGSGVVMMRRRSQK</sequence>
<gene>
    <name evidence="2" type="ORF">C1C97_008140</name>
</gene>
<evidence type="ECO:0000256" key="1">
    <source>
        <dbReference type="SAM" id="Phobius"/>
    </source>
</evidence>
<evidence type="ECO:0000313" key="3">
    <source>
        <dbReference type="Proteomes" id="UP000249516"/>
    </source>
</evidence>
<dbReference type="AlphaFoldDB" id="A0A495AA66"/>
<dbReference type="Proteomes" id="UP000249516">
    <property type="component" value="Unassembled WGS sequence"/>
</dbReference>
<comment type="caution">
    <text evidence="2">The sequence shown here is derived from an EMBL/GenBank/DDBJ whole genome shotgun (WGS) entry which is preliminary data.</text>
</comment>
<accession>A0A495AA66</accession>
<organism evidence="2 3">
    <name type="scientific">Kocuria tytonis</name>
    <dbReference type="NCBI Taxonomy" id="2054280"/>
    <lineage>
        <taxon>Bacteria</taxon>
        <taxon>Bacillati</taxon>
        <taxon>Actinomycetota</taxon>
        <taxon>Actinomycetes</taxon>
        <taxon>Micrococcales</taxon>
        <taxon>Micrococcaceae</taxon>
        <taxon>Kocuria</taxon>
    </lineage>
</organism>
<evidence type="ECO:0000313" key="2">
    <source>
        <dbReference type="EMBL" id="RKQ35437.1"/>
    </source>
</evidence>
<keyword evidence="1" id="KW-1133">Transmembrane helix</keyword>
<name>A0A495AA66_9MICC</name>
<reference evidence="2 3" key="1">
    <citation type="submission" date="2018-10" db="EMBL/GenBank/DDBJ databases">
        <title>Kocuria tytouropygialis sp. nov., isolated from the uropygial gland of an American barn owl (Tyto furcata).</title>
        <authorList>
            <person name="Braun M.S."/>
            <person name="Wang E."/>
            <person name="Zimmermann S."/>
            <person name="Wagner H."/>
            <person name="Wink M."/>
        </authorList>
    </citation>
    <scope>NUCLEOTIDE SEQUENCE [LARGE SCALE GENOMIC DNA]</scope>
    <source>
        <strain evidence="2 3">442</strain>
    </source>
</reference>
<protein>
    <recommendedName>
        <fullName evidence="4">CHRD domain-containing protein</fullName>
    </recommendedName>
</protein>
<keyword evidence="1" id="KW-0472">Membrane</keyword>